<dbReference type="EMBL" id="JH712513">
    <property type="protein sequence ID" value="EJD73919.1"/>
    <property type="molecule type" value="Genomic_DNA"/>
</dbReference>
<accession>A0A1S0UEA1</accession>
<dbReference type="AlphaFoldDB" id="A0A1S0UEA1"/>
<dbReference type="KEGG" id="loa:LOAG_18694"/>
<name>A0A1S0UEA1_LOALO</name>
<dbReference type="GeneID" id="31252002"/>
<protein>
    <submittedName>
        <fullName evidence="1">Uncharacterized protein</fullName>
    </submittedName>
</protein>
<organism evidence="1">
    <name type="scientific">Loa loa</name>
    <name type="common">Eye worm</name>
    <name type="synonym">Filaria loa</name>
    <dbReference type="NCBI Taxonomy" id="7209"/>
    <lineage>
        <taxon>Eukaryota</taxon>
        <taxon>Metazoa</taxon>
        <taxon>Ecdysozoa</taxon>
        <taxon>Nematoda</taxon>
        <taxon>Chromadorea</taxon>
        <taxon>Rhabditida</taxon>
        <taxon>Spirurina</taxon>
        <taxon>Spiruromorpha</taxon>
        <taxon>Filarioidea</taxon>
        <taxon>Onchocercidae</taxon>
        <taxon>Loa</taxon>
    </lineage>
</organism>
<proteinExistence type="predicted"/>
<gene>
    <name evidence="1" type="ORF">LOAG_18694</name>
</gene>
<reference evidence="1" key="1">
    <citation type="submission" date="2012-04" db="EMBL/GenBank/DDBJ databases">
        <title>The Genome Sequence of Loa loa.</title>
        <authorList>
            <consortium name="The Broad Institute Genome Sequencing Platform"/>
            <consortium name="Broad Institute Genome Sequencing Center for Infectious Disease"/>
            <person name="Nutman T.B."/>
            <person name="Fink D.L."/>
            <person name="Russ C."/>
            <person name="Young S."/>
            <person name="Zeng Q."/>
            <person name="Gargeya S."/>
            <person name="Alvarado L."/>
            <person name="Berlin A."/>
            <person name="Chapman S.B."/>
            <person name="Chen Z."/>
            <person name="Freedman E."/>
            <person name="Gellesch M."/>
            <person name="Goldberg J."/>
            <person name="Griggs A."/>
            <person name="Gujja S."/>
            <person name="Heilman E.R."/>
            <person name="Heiman D."/>
            <person name="Howarth C."/>
            <person name="Mehta T."/>
            <person name="Neiman D."/>
            <person name="Pearson M."/>
            <person name="Roberts A."/>
            <person name="Saif S."/>
            <person name="Shea T."/>
            <person name="Shenoy N."/>
            <person name="Sisk P."/>
            <person name="Stolte C."/>
            <person name="Sykes S."/>
            <person name="White J."/>
            <person name="Yandava C."/>
            <person name="Haas B."/>
            <person name="Henn M.R."/>
            <person name="Nusbaum C."/>
            <person name="Birren B."/>
        </authorList>
    </citation>
    <scope>NUCLEOTIDE SEQUENCE [LARGE SCALE GENOMIC DNA]</scope>
</reference>
<evidence type="ECO:0000313" key="1">
    <source>
        <dbReference type="EMBL" id="EJD73919.1"/>
    </source>
</evidence>
<dbReference type="InParanoid" id="A0A1S0UEA1"/>
<dbReference type="CTD" id="31252002"/>
<dbReference type="RefSeq" id="XP_020304864.1">
    <property type="nucleotide sequence ID" value="XM_020451357.1"/>
</dbReference>
<sequence length="70" mass="7929">MSINSQNITSVVDRLPKIRWADLNWVGLSWVGLSCIELIWVALSGIELRCIESTPDCKPFIDRNDLADLQ</sequence>